<gene>
    <name evidence="2" type="ORF">EV383_0827</name>
</gene>
<feature type="region of interest" description="Disordered" evidence="1">
    <location>
        <begin position="397"/>
        <end position="417"/>
    </location>
</feature>
<dbReference type="RefSeq" id="WP_130288676.1">
    <property type="nucleotide sequence ID" value="NZ_SHKL01000001.1"/>
</dbReference>
<organism evidence="2 3">
    <name type="scientific">Pseudonocardia sediminis</name>
    <dbReference type="NCBI Taxonomy" id="1397368"/>
    <lineage>
        <taxon>Bacteria</taxon>
        <taxon>Bacillati</taxon>
        <taxon>Actinomycetota</taxon>
        <taxon>Actinomycetes</taxon>
        <taxon>Pseudonocardiales</taxon>
        <taxon>Pseudonocardiaceae</taxon>
        <taxon>Pseudonocardia</taxon>
    </lineage>
</organism>
<keyword evidence="3" id="KW-1185">Reference proteome</keyword>
<evidence type="ECO:0000256" key="1">
    <source>
        <dbReference type="SAM" id="MobiDB-lite"/>
    </source>
</evidence>
<evidence type="ECO:0000313" key="2">
    <source>
        <dbReference type="EMBL" id="RZT83994.1"/>
    </source>
</evidence>
<comment type="caution">
    <text evidence="2">The sequence shown here is derived from an EMBL/GenBank/DDBJ whole genome shotgun (WGS) entry which is preliminary data.</text>
</comment>
<evidence type="ECO:0008006" key="4">
    <source>
        <dbReference type="Google" id="ProtNLM"/>
    </source>
</evidence>
<accession>A0A4Q7USP6</accession>
<dbReference type="AlphaFoldDB" id="A0A4Q7USP6"/>
<name>A0A4Q7USP6_PSEST</name>
<reference evidence="2 3" key="1">
    <citation type="submission" date="2019-02" db="EMBL/GenBank/DDBJ databases">
        <title>Sequencing the genomes of 1000 actinobacteria strains.</title>
        <authorList>
            <person name="Klenk H.-P."/>
        </authorList>
    </citation>
    <scope>NUCLEOTIDE SEQUENCE [LARGE SCALE GENOMIC DNA]</scope>
    <source>
        <strain evidence="2 3">DSM 45779</strain>
    </source>
</reference>
<dbReference type="EMBL" id="SHKL01000001">
    <property type="protein sequence ID" value="RZT83994.1"/>
    <property type="molecule type" value="Genomic_DNA"/>
</dbReference>
<dbReference type="Proteomes" id="UP000291591">
    <property type="component" value="Unassembled WGS sequence"/>
</dbReference>
<sequence length="417" mass="45239">MARPLLLRDVTLLALRLDRLVPGVLDGPVADTALRRHVADEPGPDPAVLLRQARRLSRELPDAGLPPRRERFVAAQLNALECRLRIVTGERVPFDEEVLASYGVPPRAGDPDVYREAHRRLDDLLPGPGALDVRMADHRDRDRIPPERLDAAVAAMTAEMRLRTGRVIALPQGESVELDVVPDRPWTAFTRHLGGYRSRIAVSGSSRLRRGQLLPLVVHEAYPGHHTQNCRSVAAADDRPELRLRLVHSPQGLLAEGMADAALDVLPGPGWGAVAQRVLDGVGLHVDGALAEEVESALTMLGRVRQDAALMRHRDGAGPDEVAAYLSRWLVVDDGRARRMLSFLDHPQWRSYATTYAEGRPLVAAWLARPGTDPVANLRSLLDEPVTPADLQRDLAHGGGRGCAATVPGSAAGGPTG</sequence>
<protein>
    <recommendedName>
        <fullName evidence="4">DUF885 domain-containing protein</fullName>
    </recommendedName>
</protein>
<proteinExistence type="predicted"/>
<evidence type="ECO:0000313" key="3">
    <source>
        <dbReference type="Proteomes" id="UP000291591"/>
    </source>
</evidence>
<dbReference type="OrthoDB" id="140419at2"/>